<feature type="active site" evidence="3">
    <location>
        <position position="287"/>
    </location>
</feature>
<dbReference type="PROSITE" id="PS00687">
    <property type="entry name" value="ALDEHYDE_DEHYDR_GLU"/>
    <property type="match status" value="1"/>
</dbReference>
<proteinExistence type="inferred from homology"/>
<dbReference type="InterPro" id="IPR016161">
    <property type="entry name" value="Ald_DH/histidinol_DH"/>
</dbReference>
<evidence type="ECO:0000313" key="7">
    <source>
        <dbReference type="Proteomes" id="UP001211907"/>
    </source>
</evidence>
<dbReference type="Proteomes" id="UP001211907">
    <property type="component" value="Unassembled WGS sequence"/>
</dbReference>
<accession>A0AAD5STN2</accession>
<keyword evidence="2 4" id="KW-0560">Oxidoreductase</keyword>
<dbReference type="GO" id="GO:0016620">
    <property type="term" value="F:oxidoreductase activity, acting on the aldehyde or oxo group of donors, NAD or NADP as acceptor"/>
    <property type="evidence" value="ECO:0007669"/>
    <property type="project" value="InterPro"/>
</dbReference>
<dbReference type="InterPro" id="IPR015590">
    <property type="entry name" value="Aldehyde_DH_dom"/>
</dbReference>
<reference evidence="6" key="1">
    <citation type="submission" date="2020-05" db="EMBL/GenBank/DDBJ databases">
        <title>Phylogenomic resolution of chytrid fungi.</title>
        <authorList>
            <person name="Stajich J.E."/>
            <person name="Amses K."/>
            <person name="Simmons R."/>
            <person name="Seto K."/>
            <person name="Myers J."/>
            <person name="Bonds A."/>
            <person name="Quandt C.A."/>
            <person name="Barry K."/>
            <person name="Liu P."/>
            <person name="Grigoriev I."/>
            <person name="Longcore J.E."/>
            <person name="James T.Y."/>
        </authorList>
    </citation>
    <scope>NUCLEOTIDE SEQUENCE</scope>
    <source>
        <strain evidence="6">JEL0513</strain>
    </source>
</reference>
<dbReference type="GO" id="GO:0019413">
    <property type="term" value="P:acetate biosynthetic process"/>
    <property type="evidence" value="ECO:0007669"/>
    <property type="project" value="UniProtKB-ARBA"/>
</dbReference>
<evidence type="ECO:0000256" key="4">
    <source>
        <dbReference type="RuleBase" id="RU003345"/>
    </source>
</evidence>
<keyword evidence="7" id="KW-1185">Reference proteome</keyword>
<evidence type="ECO:0000313" key="6">
    <source>
        <dbReference type="EMBL" id="KAJ3101172.1"/>
    </source>
</evidence>
<dbReference type="AlphaFoldDB" id="A0AAD5STN2"/>
<dbReference type="InterPro" id="IPR016162">
    <property type="entry name" value="Ald_DH_N"/>
</dbReference>
<dbReference type="InterPro" id="IPR016163">
    <property type="entry name" value="Ald_DH_C"/>
</dbReference>
<feature type="domain" description="Aldehyde dehydrogenase" evidence="5">
    <location>
        <begin position="38"/>
        <end position="510"/>
    </location>
</feature>
<evidence type="ECO:0000256" key="3">
    <source>
        <dbReference type="PROSITE-ProRule" id="PRU10007"/>
    </source>
</evidence>
<dbReference type="FunFam" id="3.40.309.10:FF:000001">
    <property type="entry name" value="Mitochondrial aldehyde dehydrogenase 2"/>
    <property type="match status" value="1"/>
</dbReference>
<dbReference type="PANTHER" id="PTHR11699">
    <property type="entry name" value="ALDEHYDE DEHYDROGENASE-RELATED"/>
    <property type="match status" value="1"/>
</dbReference>
<sequence length="515" mass="56087">MTTGIENKTDIAEFVTLHHSSGRVFENVPTGLFINNEFVPSKSGKKFDTIDPNTGNVIMSVYEADASDVNVAVEAAKKGFEQWSKISPRERSDLLYKLAELIYRDREILAGIEAYDNGKPYSQFVVLMDEYMIQALGADLNFVVEHFKYFAGAADKLNHGRHIDIREGVHAYTRPEPYGVVGQIVPWNFPLLMLTWKIAPALAAGNAVVLKTSEKTPLSALKLAQLIVEAGFPPGVVNFLSGFGPSAGDAIARHPDIHKVSFTGSTATGRKILAASAESNLKKVSLELGGKSPNVVFNDAKLDEAILACRVGYSFNQGQVCCAGTRVFVQEGIYDEFIARLKEDAAKIKVGNSFDADTDVGPLVDKLQFDRVLSYVEEGKKAGAHLEFGGHRIGTEGYYVSPTIFSNVHEDMKIVKEEIFGPVIVIDKFSTLEDGIAKANNTEFGLAASVHTTNVSTYVRAANGIQAGTIWVNTHNQLYAGIPFGGYKLSGHGRDGGYEALQEYTQLKSVYVALV</sequence>
<comment type="similarity">
    <text evidence="1 4">Belongs to the aldehyde dehydrogenase family.</text>
</comment>
<dbReference type="SUPFAM" id="SSF53720">
    <property type="entry name" value="ALDH-like"/>
    <property type="match status" value="1"/>
</dbReference>
<comment type="caution">
    <text evidence="6">The sequence shown here is derived from an EMBL/GenBank/DDBJ whole genome shotgun (WGS) entry which is preliminary data.</text>
</comment>
<dbReference type="FunFam" id="3.40.605.10:FF:000001">
    <property type="entry name" value="Aldehyde dehydrogenase 1"/>
    <property type="match status" value="1"/>
</dbReference>
<evidence type="ECO:0000256" key="2">
    <source>
        <dbReference type="ARBA" id="ARBA00023002"/>
    </source>
</evidence>
<dbReference type="InterPro" id="IPR029510">
    <property type="entry name" value="Ald_DH_CS_GLU"/>
</dbReference>
<gene>
    <name evidence="6" type="primary">ALD5_1</name>
    <name evidence="6" type="ORF">HK100_004582</name>
</gene>
<dbReference type="Gene3D" id="3.40.605.10">
    <property type="entry name" value="Aldehyde Dehydrogenase, Chain A, domain 1"/>
    <property type="match status" value="1"/>
</dbReference>
<protein>
    <submittedName>
        <fullName evidence="6">Aldehyde dehydrogenase (NAD(P)(+)) ald5</fullName>
    </submittedName>
</protein>
<dbReference type="CDD" id="cd07091">
    <property type="entry name" value="ALDH_F1-2_Ald2-like"/>
    <property type="match status" value="1"/>
</dbReference>
<dbReference type="EMBL" id="JADGJH010002238">
    <property type="protein sequence ID" value="KAJ3101172.1"/>
    <property type="molecule type" value="Genomic_DNA"/>
</dbReference>
<organism evidence="6 7">
    <name type="scientific">Physocladia obscura</name>
    <dbReference type="NCBI Taxonomy" id="109957"/>
    <lineage>
        <taxon>Eukaryota</taxon>
        <taxon>Fungi</taxon>
        <taxon>Fungi incertae sedis</taxon>
        <taxon>Chytridiomycota</taxon>
        <taxon>Chytridiomycota incertae sedis</taxon>
        <taxon>Chytridiomycetes</taxon>
        <taxon>Chytridiales</taxon>
        <taxon>Chytriomycetaceae</taxon>
        <taxon>Physocladia</taxon>
    </lineage>
</organism>
<dbReference type="Pfam" id="PF00171">
    <property type="entry name" value="Aldedh"/>
    <property type="match status" value="1"/>
</dbReference>
<dbReference type="Gene3D" id="3.40.309.10">
    <property type="entry name" value="Aldehyde Dehydrogenase, Chain A, domain 2"/>
    <property type="match status" value="1"/>
</dbReference>
<name>A0AAD5STN2_9FUNG</name>
<evidence type="ECO:0000256" key="1">
    <source>
        <dbReference type="ARBA" id="ARBA00009986"/>
    </source>
</evidence>
<evidence type="ECO:0000259" key="5">
    <source>
        <dbReference type="Pfam" id="PF00171"/>
    </source>
</evidence>